<sequence length="351" mass="39524">MKKRNYSFVTYTSLISLAIGCLVVFQPRTYPVPLVHQRVGTQYWQLPTGSRIAFTLVAAKRRSKPFPILYLHGGPGGHIHQGLINSLAPLADDGYAIYFYDQIGSGFSDRLADIADYTVDRHISDLDAITQKLGGQVILIGQSWGTILATLFTARYPQRTQHLILSSPGPIFPMHQELVKLPTPDSIHLRAPIFTNAQGNKKANNIRTKAMVFLASSFGWQLASNQEADAFATYGGYQVDRSTVCDTALIPEMEPGNGFYAGVRTYKSLLEMKDYRMTFRKLKTQVSILKGECDNLPWGYTQEYLAVFPNHRLTIIPGAGHFLWVEQPTLYLNAIREFLRDKPSDTRKPYR</sequence>
<dbReference type="InterPro" id="IPR050266">
    <property type="entry name" value="AB_hydrolase_sf"/>
</dbReference>
<feature type="domain" description="AB hydrolase-1" evidence="3">
    <location>
        <begin position="67"/>
        <end position="172"/>
    </location>
</feature>
<evidence type="ECO:0000256" key="1">
    <source>
        <dbReference type="ARBA" id="ARBA00010088"/>
    </source>
</evidence>
<keyword evidence="5" id="KW-1185">Reference proteome</keyword>
<dbReference type="GO" id="GO:0008233">
    <property type="term" value="F:peptidase activity"/>
    <property type="evidence" value="ECO:0007669"/>
    <property type="project" value="InterPro"/>
</dbReference>
<gene>
    <name evidence="4" type="ORF">GO755_36845</name>
</gene>
<evidence type="ECO:0000259" key="3">
    <source>
        <dbReference type="Pfam" id="PF00561"/>
    </source>
</evidence>
<dbReference type="RefSeq" id="WP_157590447.1">
    <property type="nucleotide sequence ID" value="NZ_WPIN01000025.1"/>
</dbReference>
<keyword evidence="2 4" id="KW-0378">Hydrolase</keyword>
<dbReference type="Gene3D" id="3.40.50.1820">
    <property type="entry name" value="alpha/beta hydrolase"/>
    <property type="match status" value="1"/>
</dbReference>
<dbReference type="GO" id="GO:0016020">
    <property type="term" value="C:membrane"/>
    <property type="evidence" value="ECO:0007669"/>
    <property type="project" value="TreeGrafter"/>
</dbReference>
<comment type="caution">
    <text evidence="4">The sequence shown here is derived from an EMBL/GenBank/DDBJ whole genome shotgun (WGS) entry which is preliminary data.</text>
</comment>
<dbReference type="AlphaFoldDB" id="A0A7K1SPN3"/>
<dbReference type="InterPro" id="IPR002410">
    <property type="entry name" value="Peptidase_S33"/>
</dbReference>
<dbReference type="InterPro" id="IPR029058">
    <property type="entry name" value="AB_hydrolase_fold"/>
</dbReference>
<dbReference type="PROSITE" id="PS51257">
    <property type="entry name" value="PROKAR_LIPOPROTEIN"/>
    <property type="match status" value="1"/>
</dbReference>
<name>A0A7K1SPN3_9BACT</name>
<organism evidence="4 5">
    <name type="scientific">Spirosoma arboris</name>
    <dbReference type="NCBI Taxonomy" id="2682092"/>
    <lineage>
        <taxon>Bacteria</taxon>
        <taxon>Pseudomonadati</taxon>
        <taxon>Bacteroidota</taxon>
        <taxon>Cytophagia</taxon>
        <taxon>Cytophagales</taxon>
        <taxon>Cytophagaceae</taxon>
        <taxon>Spirosoma</taxon>
    </lineage>
</organism>
<evidence type="ECO:0000313" key="4">
    <source>
        <dbReference type="EMBL" id="MVM35643.1"/>
    </source>
</evidence>
<dbReference type="Pfam" id="PF00561">
    <property type="entry name" value="Abhydrolase_1"/>
    <property type="match status" value="1"/>
</dbReference>
<comment type="similarity">
    <text evidence="1">Belongs to the peptidase S33 family.</text>
</comment>
<dbReference type="InterPro" id="IPR000073">
    <property type="entry name" value="AB_hydrolase_1"/>
</dbReference>
<dbReference type="PANTHER" id="PTHR43798">
    <property type="entry name" value="MONOACYLGLYCEROL LIPASE"/>
    <property type="match status" value="1"/>
</dbReference>
<dbReference type="PANTHER" id="PTHR43798:SF33">
    <property type="entry name" value="HYDROLASE, PUTATIVE (AFU_ORTHOLOGUE AFUA_2G14860)-RELATED"/>
    <property type="match status" value="1"/>
</dbReference>
<protein>
    <submittedName>
        <fullName evidence="4">Alpha/beta fold hydrolase</fullName>
    </submittedName>
</protein>
<proteinExistence type="inferred from homology"/>
<dbReference type="SUPFAM" id="SSF53474">
    <property type="entry name" value="alpha/beta-Hydrolases"/>
    <property type="match status" value="1"/>
</dbReference>
<dbReference type="Proteomes" id="UP000436006">
    <property type="component" value="Unassembled WGS sequence"/>
</dbReference>
<reference evidence="4 5" key="1">
    <citation type="submission" date="2019-12" db="EMBL/GenBank/DDBJ databases">
        <title>Spirosoma sp. HMF4905 genome sequencing and assembly.</title>
        <authorList>
            <person name="Kang H."/>
            <person name="Cha I."/>
            <person name="Kim H."/>
            <person name="Joh K."/>
        </authorList>
    </citation>
    <scope>NUCLEOTIDE SEQUENCE [LARGE SCALE GENOMIC DNA]</scope>
    <source>
        <strain evidence="4 5">HMF4905</strain>
    </source>
</reference>
<evidence type="ECO:0000313" key="5">
    <source>
        <dbReference type="Proteomes" id="UP000436006"/>
    </source>
</evidence>
<dbReference type="PRINTS" id="PR00793">
    <property type="entry name" value="PROAMNOPTASE"/>
</dbReference>
<dbReference type="EMBL" id="WPIN01000025">
    <property type="protein sequence ID" value="MVM35643.1"/>
    <property type="molecule type" value="Genomic_DNA"/>
</dbReference>
<dbReference type="PRINTS" id="PR00111">
    <property type="entry name" value="ABHYDROLASE"/>
</dbReference>
<accession>A0A7K1SPN3</accession>
<dbReference type="GO" id="GO:0006508">
    <property type="term" value="P:proteolysis"/>
    <property type="evidence" value="ECO:0007669"/>
    <property type="project" value="InterPro"/>
</dbReference>
<evidence type="ECO:0000256" key="2">
    <source>
        <dbReference type="ARBA" id="ARBA00022801"/>
    </source>
</evidence>